<dbReference type="PANTHER" id="PTHR20883">
    <property type="entry name" value="PHYTANOYL-COA DIOXYGENASE DOMAIN CONTAINING 1"/>
    <property type="match status" value="1"/>
</dbReference>
<dbReference type="KEGG" id="mtar:DF168_01444"/>
<dbReference type="GO" id="GO:0016706">
    <property type="term" value="F:2-oxoglutarate-dependent dioxygenase activity"/>
    <property type="evidence" value="ECO:0007669"/>
    <property type="project" value="UniProtKB-ARBA"/>
</dbReference>
<dbReference type="AlphaFoldDB" id="A0A2Z4ADT1"/>
<dbReference type="Gene3D" id="2.60.120.620">
    <property type="entry name" value="q2cbj1_9rhob like domain"/>
    <property type="match status" value="1"/>
</dbReference>
<evidence type="ECO:0000313" key="2">
    <source>
        <dbReference type="EMBL" id="AWT60241.1"/>
    </source>
</evidence>
<dbReference type="SUPFAM" id="SSF51197">
    <property type="entry name" value="Clavaminate synthase-like"/>
    <property type="match status" value="1"/>
</dbReference>
<dbReference type="GO" id="GO:0005506">
    <property type="term" value="F:iron ion binding"/>
    <property type="evidence" value="ECO:0007669"/>
    <property type="project" value="UniProtKB-ARBA"/>
</dbReference>
<dbReference type="InterPro" id="IPR008775">
    <property type="entry name" value="Phytyl_CoA_dOase-like"/>
</dbReference>
<dbReference type="EMBL" id="CP029803">
    <property type="protein sequence ID" value="AWT60241.1"/>
    <property type="molecule type" value="Genomic_DNA"/>
</dbReference>
<evidence type="ECO:0000256" key="1">
    <source>
        <dbReference type="ARBA" id="ARBA00001954"/>
    </source>
</evidence>
<reference evidence="2 3" key="1">
    <citation type="submission" date="2018-06" db="EMBL/GenBank/DDBJ databases">
        <title>Draft Genome Sequence of a Novel Marine Bacterium Related to the Verrucomicrobia.</title>
        <authorList>
            <person name="Vosseberg J."/>
            <person name="Martijn J."/>
            <person name="Ettema T.J.G."/>
        </authorList>
    </citation>
    <scope>NUCLEOTIDE SEQUENCE [LARGE SCALE GENOMIC DNA]</scope>
    <source>
        <strain evidence="2">TARA_B100001123</strain>
    </source>
</reference>
<protein>
    <recommendedName>
        <fullName evidence="4">Ectoine dioxygenase</fullName>
    </recommendedName>
</protein>
<dbReference type="Pfam" id="PF05721">
    <property type="entry name" value="PhyH"/>
    <property type="match status" value="1"/>
</dbReference>
<name>A0A2Z4ADT1_9BACT</name>
<evidence type="ECO:0008006" key="4">
    <source>
        <dbReference type="Google" id="ProtNLM"/>
    </source>
</evidence>
<gene>
    <name evidence="2" type="ORF">DF168_01444</name>
</gene>
<organism evidence="2 3">
    <name type="scientific">Candidatus Moanibacter tarae</name>
    <dbReference type="NCBI Taxonomy" id="2200854"/>
    <lineage>
        <taxon>Bacteria</taxon>
        <taxon>Pseudomonadati</taxon>
        <taxon>Verrucomicrobiota</taxon>
        <taxon>Opitutia</taxon>
        <taxon>Puniceicoccales</taxon>
        <taxon>Puniceicoccales incertae sedis</taxon>
        <taxon>Candidatus Moanibacter</taxon>
    </lineage>
</organism>
<accession>A0A2Z4ADT1</accession>
<sequence>MNTKQALFELGVCGNTISKQEKKFLDENGYLILHDVLSSEFILRMKQRLDELTHTEGDRAGTEVHQEEGTDRLSNLINKDPVFDICFTHPKVLASIAHVLQDDLKLSSLNYRAAHPGSGLQKLHADWKEAVPPWDFQVCNSIWLLDDFVSNNGPTRVVPGSHMSGKLPTDVMEDHMASHPDETYLIAPAGNVVVFNSHTWHGGTLNLSQKPRRGLHSYFCRRQHHQQLNQKKFIIPETLMRLSPATRFILDV</sequence>
<evidence type="ECO:0000313" key="3">
    <source>
        <dbReference type="Proteomes" id="UP000247465"/>
    </source>
</evidence>
<dbReference type="PANTHER" id="PTHR20883:SF48">
    <property type="entry name" value="ECTOINE DIOXYGENASE"/>
    <property type="match status" value="1"/>
</dbReference>
<dbReference type="Proteomes" id="UP000247465">
    <property type="component" value="Chromosome"/>
</dbReference>
<proteinExistence type="predicted"/>
<comment type="cofactor">
    <cofactor evidence="1">
        <name>Fe(2+)</name>
        <dbReference type="ChEBI" id="CHEBI:29033"/>
    </cofactor>
</comment>